<dbReference type="SUPFAM" id="SSF51556">
    <property type="entry name" value="Metallo-dependent hydrolases"/>
    <property type="match status" value="1"/>
</dbReference>
<proteinExistence type="predicted"/>
<dbReference type="Proteomes" id="UP000010796">
    <property type="component" value="Chromosome"/>
</dbReference>
<evidence type="ECO:0000256" key="1">
    <source>
        <dbReference type="SAM" id="SignalP"/>
    </source>
</evidence>
<dbReference type="InterPro" id="IPR023100">
    <property type="entry name" value="D-aminoacylase_insert_dom_sf"/>
</dbReference>
<dbReference type="STRING" id="926556.Echvi_1083"/>
<dbReference type="OrthoDB" id="9775607at2"/>
<keyword evidence="4" id="KW-1185">Reference proteome</keyword>
<dbReference type="RefSeq" id="WP_015264918.1">
    <property type="nucleotide sequence ID" value="NC_019904.1"/>
</dbReference>
<dbReference type="CDD" id="cd01297">
    <property type="entry name" value="D-aminoacylase"/>
    <property type="match status" value="1"/>
</dbReference>
<dbReference type="EMBL" id="CP003346">
    <property type="protein sequence ID" value="AGA77354.1"/>
    <property type="molecule type" value="Genomic_DNA"/>
</dbReference>
<name>L0FTX0_ECHVK</name>
<dbReference type="GO" id="GO:0005829">
    <property type="term" value="C:cytosol"/>
    <property type="evidence" value="ECO:0007669"/>
    <property type="project" value="TreeGrafter"/>
</dbReference>
<dbReference type="InterPro" id="IPR032466">
    <property type="entry name" value="Metal_Hydrolase"/>
</dbReference>
<reference evidence="4" key="1">
    <citation type="submission" date="2012-02" db="EMBL/GenBank/DDBJ databases">
        <title>The complete genome of Echinicola vietnamensis DSM 17526.</title>
        <authorList>
            <person name="Lucas S."/>
            <person name="Copeland A."/>
            <person name="Lapidus A."/>
            <person name="Glavina del Rio T."/>
            <person name="Dalin E."/>
            <person name="Tice H."/>
            <person name="Bruce D."/>
            <person name="Goodwin L."/>
            <person name="Pitluck S."/>
            <person name="Peters L."/>
            <person name="Ovchinnikova G."/>
            <person name="Teshima H."/>
            <person name="Kyrpides N."/>
            <person name="Mavromatis K."/>
            <person name="Ivanova N."/>
            <person name="Brettin T."/>
            <person name="Detter J.C."/>
            <person name="Han C."/>
            <person name="Larimer F."/>
            <person name="Land M."/>
            <person name="Hauser L."/>
            <person name="Markowitz V."/>
            <person name="Cheng J.-F."/>
            <person name="Hugenholtz P."/>
            <person name="Woyke T."/>
            <person name="Wu D."/>
            <person name="Brambilla E."/>
            <person name="Klenk H.-P."/>
            <person name="Eisen J.A."/>
        </authorList>
    </citation>
    <scope>NUCLEOTIDE SEQUENCE [LARGE SCALE GENOMIC DNA]</scope>
    <source>
        <strain evidence="4">DSM 17526 / LMG 23754 / KMM 6221</strain>
    </source>
</reference>
<dbReference type="GO" id="GO:0016812">
    <property type="term" value="F:hydrolase activity, acting on carbon-nitrogen (but not peptide) bonds, in cyclic amides"/>
    <property type="evidence" value="ECO:0007669"/>
    <property type="project" value="TreeGrafter"/>
</dbReference>
<dbReference type="eggNOG" id="COG3653">
    <property type="taxonomic scope" value="Bacteria"/>
</dbReference>
<dbReference type="Gene3D" id="3.30.1490.130">
    <property type="entry name" value="D-aminoacylase. Domain 3"/>
    <property type="match status" value="1"/>
</dbReference>
<dbReference type="GO" id="GO:0016811">
    <property type="term" value="F:hydrolase activity, acting on carbon-nitrogen (but not peptide) bonds, in linear amides"/>
    <property type="evidence" value="ECO:0007669"/>
    <property type="project" value="InterPro"/>
</dbReference>
<evidence type="ECO:0000259" key="2">
    <source>
        <dbReference type="Pfam" id="PF07969"/>
    </source>
</evidence>
<dbReference type="PROSITE" id="PS51257">
    <property type="entry name" value="PROKAR_LIPOPROTEIN"/>
    <property type="match status" value="1"/>
</dbReference>
<dbReference type="Gene3D" id="2.30.40.10">
    <property type="entry name" value="Urease, subunit C, domain 1"/>
    <property type="match status" value="1"/>
</dbReference>
<dbReference type="InterPro" id="IPR013108">
    <property type="entry name" value="Amidohydro_3"/>
</dbReference>
<sequence length="560" mass="61568">MKQHFPLILLLLLAFACHQPTDFDTIIRNGQVVDGSGKPSYIADVGIRADTVAAVGDLADKTADQEIDAKGLVVAPGFINMLSWAVESLIEDGRSMSDIKQGVTLEIFGEGSSWGPLTPATRREMKADQGKITYDIPWTTLGGYLEFLEKKGVSTNVASFVGATTLRVNTVGYEDRAPSPQELDSMKMMVRQAMEEGALGIGSSLIYAPAFYSSTEELIALCKVASEYDGMYISHLRSEGNKLLESLDELIEIASEANIRAEVYHLKQSGEANWSKFDEVVRKVDSARNAGLHITTDMYTYTAGATGLDAAMPPWVQEGGYEAWAKRLQDPEIRKKVLQEMKSPAITWESLMQAAGSADKMILVGFKNDSLKHLTGKTLAEVAELRGKSPEETAMDLVVEDGSRVGTVYFLMSEENVQKQLQLPWMSFGSDAQSMAAEGVFLQSSTHPRAYGNFARLLGKYVREEKVIPLEEAIYKLTHLPATNLRIEKRGLLKPGYYADIAIFDPEKIEDKATFDQPHQYATGMVHVLVNGQQVLRQGKHTGAFPGRAVRGPGWKGSRP</sequence>
<feature type="domain" description="Amidohydrolase 3" evidence="2">
    <location>
        <begin position="350"/>
        <end position="535"/>
    </location>
</feature>
<keyword evidence="1" id="KW-0732">Signal</keyword>
<gene>
    <name evidence="3" type="ordered locus">Echvi_1083</name>
</gene>
<dbReference type="PANTHER" id="PTHR11647">
    <property type="entry name" value="HYDRANTOINASE/DIHYDROPYRIMIDINASE FAMILY MEMBER"/>
    <property type="match status" value="1"/>
</dbReference>
<dbReference type="PANTHER" id="PTHR11647:SF1">
    <property type="entry name" value="COLLAPSIN RESPONSE MEDIATOR PROTEIN"/>
    <property type="match status" value="1"/>
</dbReference>
<evidence type="ECO:0000313" key="4">
    <source>
        <dbReference type="Proteomes" id="UP000010796"/>
    </source>
</evidence>
<dbReference type="InterPro" id="IPR011059">
    <property type="entry name" value="Metal-dep_hydrolase_composite"/>
</dbReference>
<accession>L0FTX0</accession>
<dbReference type="InterPro" id="IPR050378">
    <property type="entry name" value="Metallo-dep_Hydrolases_sf"/>
</dbReference>
<dbReference type="HOGENOM" id="CLU_016107_2_1_10"/>
<evidence type="ECO:0000313" key="3">
    <source>
        <dbReference type="EMBL" id="AGA77354.1"/>
    </source>
</evidence>
<dbReference type="SUPFAM" id="SSF51338">
    <property type="entry name" value="Composite domain of metallo-dependent hydrolases"/>
    <property type="match status" value="1"/>
</dbReference>
<dbReference type="KEGG" id="evi:Echvi_1083"/>
<dbReference type="Pfam" id="PF07969">
    <property type="entry name" value="Amidohydro_3"/>
    <property type="match status" value="1"/>
</dbReference>
<feature type="chain" id="PRO_5003941835" evidence="1">
    <location>
        <begin position="19"/>
        <end position="560"/>
    </location>
</feature>
<dbReference type="Gene3D" id="3.20.20.140">
    <property type="entry name" value="Metal-dependent hydrolases"/>
    <property type="match status" value="1"/>
</dbReference>
<protein>
    <submittedName>
        <fullName evidence="3">N-acyl-D-aspartate/D-glutamate deacylase</fullName>
    </submittedName>
</protein>
<dbReference type="AlphaFoldDB" id="L0FTX0"/>
<feature type="signal peptide" evidence="1">
    <location>
        <begin position="1"/>
        <end position="18"/>
    </location>
</feature>
<dbReference type="PATRIC" id="fig|926556.3.peg.1132"/>
<organism evidence="3 4">
    <name type="scientific">Echinicola vietnamensis (strain DSM 17526 / LMG 23754 / KMM 6221)</name>
    <dbReference type="NCBI Taxonomy" id="926556"/>
    <lineage>
        <taxon>Bacteria</taxon>
        <taxon>Pseudomonadati</taxon>
        <taxon>Bacteroidota</taxon>
        <taxon>Cytophagia</taxon>
        <taxon>Cytophagales</taxon>
        <taxon>Cyclobacteriaceae</taxon>
        <taxon>Echinicola</taxon>
    </lineage>
</organism>